<dbReference type="WBParaSite" id="JU765_v2.g14533.t1">
    <property type="protein sequence ID" value="JU765_v2.g14533.t1"/>
    <property type="gene ID" value="JU765_v2.g14533"/>
</dbReference>
<name>A0AC34QAK2_9BILA</name>
<evidence type="ECO:0000313" key="1">
    <source>
        <dbReference type="Proteomes" id="UP000887576"/>
    </source>
</evidence>
<accession>A0AC34QAK2</accession>
<protein>
    <submittedName>
        <fullName evidence="2">Uncharacterized protein</fullName>
    </submittedName>
</protein>
<proteinExistence type="predicted"/>
<evidence type="ECO:0000313" key="2">
    <source>
        <dbReference type="WBParaSite" id="JU765_v2.g14533.t1"/>
    </source>
</evidence>
<organism evidence="1 2">
    <name type="scientific">Panagrolaimus sp. JU765</name>
    <dbReference type="NCBI Taxonomy" id="591449"/>
    <lineage>
        <taxon>Eukaryota</taxon>
        <taxon>Metazoa</taxon>
        <taxon>Ecdysozoa</taxon>
        <taxon>Nematoda</taxon>
        <taxon>Chromadorea</taxon>
        <taxon>Rhabditida</taxon>
        <taxon>Tylenchina</taxon>
        <taxon>Panagrolaimomorpha</taxon>
        <taxon>Panagrolaimoidea</taxon>
        <taxon>Panagrolaimidae</taxon>
        <taxon>Panagrolaimus</taxon>
    </lineage>
</organism>
<reference evidence="2" key="1">
    <citation type="submission" date="2022-11" db="UniProtKB">
        <authorList>
            <consortium name="WormBaseParasite"/>
        </authorList>
    </citation>
    <scope>IDENTIFICATION</scope>
</reference>
<sequence>MSLNLHGQDGENVTITEWIDVSSSNDAVLPSNSNNHVHEENDDEIHQDSRNQSDDENVMLTDQVDINDVGFTTEIHGDVHEENDDEAEYYQEDAYSHDSIDDDDESSSTLKEKLEILEKFQEQPENKNIPLKSLQDVYPEVESTTDSIYFDEKFD</sequence>
<dbReference type="Proteomes" id="UP000887576">
    <property type="component" value="Unplaced"/>
</dbReference>